<evidence type="ECO:0000313" key="3">
    <source>
        <dbReference type="EnsemblMetazoa" id="ASIC014139-PA"/>
    </source>
</evidence>
<proteinExistence type="predicted"/>
<name>A0A084W7E7_ANOSI</name>
<evidence type="ECO:0000256" key="1">
    <source>
        <dbReference type="SAM" id="MobiDB-lite"/>
    </source>
</evidence>
<dbReference type="EMBL" id="KE525315">
    <property type="protein sequence ID" value="KFB46141.1"/>
    <property type="molecule type" value="Genomic_DNA"/>
</dbReference>
<feature type="region of interest" description="Disordered" evidence="1">
    <location>
        <begin position="1"/>
        <end position="25"/>
    </location>
</feature>
<protein>
    <submittedName>
        <fullName evidence="2 3">ATPase AAA</fullName>
    </submittedName>
</protein>
<accession>A0A084W7E7</accession>
<organism evidence="2">
    <name type="scientific">Anopheles sinensis</name>
    <name type="common">Mosquito</name>
    <dbReference type="NCBI Taxonomy" id="74873"/>
    <lineage>
        <taxon>Eukaryota</taxon>
        <taxon>Metazoa</taxon>
        <taxon>Ecdysozoa</taxon>
        <taxon>Arthropoda</taxon>
        <taxon>Hexapoda</taxon>
        <taxon>Insecta</taxon>
        <taxon>Pterygota</taxon>
        <taxon>Neoptera</taxon>
        <taxon>Endopterygota</taxon>
        <taxon>Diptera</taxon>
        <taxon>Nematocera</taxon>
        <taxon>Culicoidea</taxon>
        <taxon>Culicidae</taxon>
        <taxon>Anophelinae</taxon>
        <taxon>Anopheles</taxon>
    </lineage>
</organism>
<reference evidence="2 4" key="1">
    <citation type="journal article" date="2014" name="BMC Genomics">
        <title>Genome sequence of Anopheles sinensis provides insight into genetics basis of mosquito competence for malaria parasites.</title>
        <authorList>
            <person name="Zhou D."/>
            <person name="Zhang D."/>
            <person name="Ding G."/>
            <person name="Shi L."/>
            <person name="Hou Q."/>
            <person name="Ye Y."/>
            <person name="Xu Y."/>
            <person name="Zhou H."/>
            <person name="Xiong C."/>
            <person name="Li S."/>
            <person name="Yu J."/>
            <person name="Hong S."/>
            <person name="Yu X."/>
            <person name="Zou P."/>
            <person name="Chen C."/>
            <person name="Chang X."/>
            <person name="Wang W."/>
            <person name="Lv Y."/>
            <person name="Sun Y."/>
            <person name="Ma L."/>
            <person name="Shen B."/>
            <person name="Zhu C."/>
        </authorList>
    </citation>
    <scope>NUCLEOTIDE SEQUENCE [LARGE SCALE GENOMIC DNA]</scope>
</reference>
<dbReference type="AlphaFoldDB" id="A0A084W7E7"/>
<evidence type="ECO:0000313" key="2">
    <source>
        <dbReference type="EMBL" id="KFB46141.1"/>
    </source>
</evidence>
<evidence type="ECO:0000313" key="4">
    <source>
        <dbReference type="Proteomes" id="UP000030765"/>
    </source>
</evidence>
<keyword evidence="4" id="KW-1185">Reference proteome</keyword>
<dbReference type="Proteomes" id="UP000030765">
    <property type="component" value="Unassembled WGS sequence"/>
</dbReference>
<dbReference type="EMBL" id="ATLV01021228">
    <property type="status" value="NOT_ANNOTATED_CDS"/>
    <property type="molecule type" value="Genomic_DNA"/>
</dbReference>
<gene>
    <name evidence="2" type="ORF">ZHAS_00014139</name>
</gene>
<feature type="compositionally biased region" description="Low complexity" evidence="1">
    <location>
        <begin position="1"/>
        <end position="17"/>
    </location>
</feature>
<sequence length="94" mass="10230">MELGETTGIGTTSPPGTLAFPSPYAAPDGRRRTIIIRGIPELSRIITAGKSMCIEHDDREGWEGVGRTKPSDGHWTKYSFVGMNLRNMVVLGRG</sequence>
<dbReference type="VEuPathDB" id="VectorBase:ASIC014139"/>
<reference evidence="3" key="2">
    <citation type="submission" date="2020-05" db="UniProtKB">
        <authorList>
            <consortium name="EnsemblMetazoa"/>
        </authorList>
    </citation>
    <scope>IDENTIFICATION</scope>
</reference>
<dbReference type="EnsemblMetazoa" id="ASIC014139-RA">
    <property type="protein sequence ID" value="ASIC014139-PA"/>
    <property type="gene ID" value="ASIC014139"/>
</dbReference>